<accession>A0A6S7GN56</accession>
<dbReference type="GO" id="GO:0051017">
    <property type="term" value="P:actin filament bundle assembly"/>
    <property type="evidence" value="ECO:0007669"/>
    <property type="project" value="TreeGrafter"/>
</dbReference>
<dbReference type="GO" id="GO:0005829">
    <property type="term" value="C:cytosol"/>
    <property type="evidence" value="ECO:0007669"/>
    <property type="project" value="TreeGrafter"/>
</dbReference>
<name>A0A6S7GN56_PARCT</name>
<dbReference type="OrthoDB" id="3800937at2759"/>
<keyword evidence="3" id="KW-1185">Reference proteome</keyword>
<evidence type="ECO:0000313" key="2">
    <source>
        <dbReference type="EMBL" id="CAB3993063.1"/>
    </source>
</evidence>
<dbReference type="SUPFAM" id="SSF50044">
    <property type="entry name" value="SH3-domain"/>
    <property type="match status" value="1"/>
</dbReference>
<dbReference type="SMART" id="SM00326">
    <property type="entry name" value="SH3"/>
    <property type="match status" value="1"/>
</dbReference>
<dbReference type="GO" id="GO:0051764">
    <property type="term" value="P:actin crosslink formation"/>
    <property type="evidence" value="ECO:0007669"/>
    <property type="project" value="TreeGrafter"/>
</dbReference>
<dbReference type="PANTHER" id="PTHR14206">
    <property type="entry name" value="BRAIN-SPECIFIC ANGIOGENESIS INHIBITOR 1-ASSOCIATED PROTEIN 2"/>
    <property type="match status" value="1"/>
</dbReference>
<dbReference type="InterPro" id="IPR036028">
    <property type="entry name" value="SH3-like_dom_sf"/>
</dbReference>
<dbReference type="AlphaFoldDB" id="A0A6S7GN56"/>
<feature type="region of interest" description="Disordered" evidence="1">
    <location>
        <begin position="224"/>
        <end position="305"/>
    </location>
</feature>
<dbReference type="Pfam" id="PF00018">
    <property type="entry name" value="SH3_1"/>
    <property type="match status" value="1"/>
</dbReference>
<feature type="compositionally biased region" description="Pro residues" evidence="1">
    <location>
        <begin position="285"/>
        <end position="296"/>
    </location>
</feature>
<dbReference type="PANTHER" id="PTHR14206:SF7">
    <property type="entry name" value="INSULIN RECEPTOR SUBSTRATE 53 KDA, ISOFORM A"/>
    <property type="match status" value="1"/>
</dbReference>
<feature type="compositionally biased region" description="Pro residues" evidence="1">
    <location>
        <begin position="265"/>
        <end position="276"/>
    </location>
</feature>
<organism evidence="2 3">
    <name type="scientific">Paramuricea clavata</name>
    <name type="common">Red gorgonian</name>
    <name type="synonym">Violescent sea-whip</name>
    <dbReference type="NCBI Taxonomy" id="317549"/>
    <lineage>
        <taxon>Eukaryota</taxon>
        <taxon>Metazoa</taxon>
        <taxon>Cnidaria</taxon>
        <taxon>Anthozoa</taxon>
        <taxon>Octocorallia</taxon>
        <taxon>Malacalcyonacea</taxon>
        <taxon>Plexauridae</taxon>
        <taxon>Paramuricea</taxon>
    </lineage>
</organism>
<dbReference type="Proteomes" id="UP001152795">
    <property type="component" value="Unassembled WGS sequence"/>
</dbReference>
<sequence>MSSVSKMDLAHHEKAFSLLSARLPIWAHLVKQPLSLDANVTPLVKQLTENSVYDKSLDEHLSGVVEIRTPSPPPIDQSKLLDKRLSHQFNVGSMLNHNGPAKDKEKDKESRAKVQAIYAHEAADSTQLSFEEGDVIKTLTSVTSGWQYGENTRTAKSGWFPVAFTEKVSGVVPSNANPIHTLPTSGPVHSRPSVLPKVNGTLPNSGGQGELIIPARDYGVPLKDIGNTANNNHTELNRKDSGSSGVHSMNNSASSLDTSTQDEPYYPPPPPPPPLPILEEDVPAAFPPPPPPPLPPVSGSFDQAL</sequence>
<dbReference type="Gene3D" id="2.30.30.40">
    <property type="entry name" value="SH3 Domains"/>
    <property type="match status" value="1"/>
</dbReference>
<feature type="compositionally biased region" description="Polar residues" evidence="1">
    <location>
        <begin position="242"/>
        <end position="262"/>
    </location>
</feature>
<proteinExistence type="predicted"/>
<dbReference type="PROSITE" id="PS50002">
    <property type="entry name" value="SH3"/>
    <property type="match status" value="1"/>
</dbReference>
<dbReference type="GO" id="GO:0005654">
    <property type="term" value="C:nucleoplasm"/>
    <property type="evidence" value="ECO:0007669"/>
    <property type="project" value="TreeGrafter"/>
</dbReference>
<dbReference type="GO" id="GO:0030838">
    <property type="term" value="P:positive regulation of actin filament polymerization"/>
    <property type="evidence" value="ECO:0007669"/>
    <property type="project" value="TreeGrafter"/>
</dbReference>
<comment type="caution">
    <text evidence="2">The sequence shown here is derived from an EMBL/GenBank/DDBJ whole genome shotgun (WGS) entry which is preliminary data.</text>
</comment>
<evidence type="ECO:0000313" key="3">
    <source>
        <dbReference type="Proteomes" id="UP001152795"/>
    </source>
</evidence>
<dbReference type="InterPro" id="IPR027681">
    <property type="entry name" value="IRSp53/IRTKS/Pinkbar"/>
</dbReference>
<reference evidence="2" key="1">
    <citation type="submission" date="2020-04" db="EMBL/GenBank/DDBJ databases">
        <authorList>
            <person name="Alioto T."/>
            <person name="Alioto T."/>
            <person name="Gomez Garrido J."/>
        </authorList>
    </citation>
    <scope>NUCLEOTIDE SEQUENCE</scope>
    <source>
        <strain evidence="2">A484AB</strain>
    </source>
</reference>
<gene>
    <name evidence="2" type="ORF">PACLA_8A056320</name>
</gene>
<protein>
    <submittedName>
        <fullName evidence="2">Brain-specific angiogenesis inhibitor 1-associated 2-like</fullName>
    </submittedName>
</protein>
<evidence type="ECO:0000256" key="1">
    <source>
        <dbReference type="SAM" id="MobiDB-lite"/>
    </source>
</evidence>
<dbReference type="EMBL" id="CACRXK020002175">
    <property type="protein sequence ID" value="CAB3993063.1"/>
    <property type="molecule type" value="Genomic_DNA"/>
</dbReference>
<dbReference type="InterPro" id="IPR001452">
    <property type="entry name" value="SH3_domain"/>
</dbReference>